<proteinExistence type="predicted"/>
<evidence type="ECO:0000256" key="2">
    <source>
        <dbReference type="ARBA" id="ARBA00022679"/>
    </source>
</evidence>
<evidence type="ECO:0000256" key="1">
    <source>
        <dbReference type="ARBA" id="ARBA00022603"/>
    </source>
</evidence>
<dbReference type="EMBL" id="CAMGYJ010000002">
    <property type="protein sequence ID" value="CAI0383375.1"/>
    <property type="molecule type" value="Genomic_DNA"/>
</dbReference>
<dbReference type="Pfam" id="PF03492">
    <property type="entry name" value="Methyltransf_7"/>
    <property type="match status" value="1"/>
</dbReference>
<organism evidence="5 6">
    <name type="scientific">Linum tenue</name>
    <dbReference type="NCBI Taxonomy" id="586396"/>
    <lineage>
        <taxon>Eukaryota</taxon>
        <taxon>Viridiplantae</taxon>
        <taxon>Streptophyta</taxon>
        <taxon>Embryophyta</taxon>
        <taxon>Tracheophyta</taxon>
        <taxon>Spermatophyta</taxon>
        <taxon>Magnoliopsida</taxon>
        <taxon>eudicotyledons</taxon>
        <taxon>Gunneridae</taxon>
        <taxon>Pentapetalae</taxon>
        <taxon>rosids</taxon>
        <taxon>fabids</taxon>
        <taxon>Malpighiales</taxon>
        <taxon>Linaceae</taxon>
        <taxon>Linum</taxon>
    </lineage>
</organism>
<accession>A0AAV0HGP6</accession>
<gene>
    <name evidence="5" type="ORF">LITE_LOCUS3968</name>
</gene>
<evidence type="ECO:0000256" key="4">
    <source>
        <dbReference type="ARBA" id="ARBA00022842"/>
    </source>
</evidence>
<sequence length="331" mass="35785">MAADVTKDTIHDTIAKKLDVTGHLSATSATANVIKLADLGCSVGPNTLASIHDLIHVIKQKHPSTSQLEFQVFFNDLPSNDFNALFRSLPLPADGGRGYFAAGVPGSFHGRLFPASSLHVVQLYYSIHWLSAAPKGPPANRGRIHYAGASGAVLEAYKAQWGEDMGRFLAARAAEVVAGGMVLVVGPSIPDGMPYSRLANGIMFDCMASILLDLARQGMIKEEEVDAFNLPIYAPPPGDIEAAVTKNGQFTIEAMGLNNPAPWLTEGVHVDMVEFTGHIRAAMEGMFLSHFPSHVVGILFDRLAVMMSELSEEMESAYKDKIQVYFVLCRK</sequence>
<comment type="caution">
    <text evidence="5">The sequence shown here is derived from an EMBL/GenBank/DDBJ whole genome shotgun (WGS) entry which is preliminary data.</text>
</comment>
<dbReference type="Proteomes" id="UP001154282">
    <property type="component" value="Unassembled WGS sequence"/>
</dbReference>
<keyword evidence="1" id="KW-0489">Methyltransferase</keyword>
<evidence type="ECO:0000313" key="6">
    <source>
        <dbReference type="Proteomes" id="UP001154282"/>
    </source>
</evidence>
<keyword evidence="2" id="KW-0808">Transferase</keyword>
<dbReference type="InterPro" id="IPR042086">
    <property type="entry name" value="MeTrfase_capping"/>
</dbReference>
<dbReference type="AlphaFoldDB" id="A0AAV0HGP6"/>
<evidence type="ECO:0000256" key="3">
    <source>
        <dbReference type="ARBA" id="ARBA00022723"/>
    </source>
</evidence>
<dbReference type="PANTHER" id="PTHR31009">
    <property type="entry name" value="S-ADENOSYL-L-METHIONINE:CARBOXYL METHYLTRANSFERASE FAMILY PROTEIN"/>
    <property type="match status" value="1"/>
</dbReference>
<dbReference type="SUPFAM" id="SSF53335">
    <property type="entry name" value="S-adenosyl-L-methionine-dependent methyltransferases"/>
    <property type="match status" value="1"/>
</dbReference>
<keyword evidence="6" id="KW-1185">Reference proteome</keyword>
<dbReference type="GO" id="GO:0032259">
    <property type="term" value="P:methylation"/>
    <property type="evidence" value="ECO:0007669"/>
    <property type="project" value="UniProtKB-KW"/>
</dbReference>
<name>A0AAV0HGP6_9ROSI</name>
<dbReference type="Gene3D" id="1.10.1200.270">
    <property type="entry name" value="Methyltransferase, alpha-helical capping domain"/>
    <property type="match status" value="1"/>
</dbReference>
<dbReference type="InterPro" id="IPR005299">
    <property type="entry name" value="MeTrfase_7"/>
</dbReference>
<reference evidence="5" key="1">
    <citation type="submission" date="2022-08" db="EMBL/GenBank/DDBJ databases">
        <authorList>
            <person name="Gutierrez-Valencia J."/>
        </authorList>
    </citation>
    <scope>NUCLEOTIDE SEQUENCE</scope>
</reference>
<evidence type="ECO:0000313" key="5">
    <source>
        <dbReference type="EMBL" id="CAI0383375.1"/>
    </source>
</evidence>
<dbReference type="GO" id="GO:0008168">
    <property type="term" value="F:methyltransferase activity"/>
    <property type="evidence" value="ECO:0007669"/>
    <property type="project" value="UniProtKB-KW"/>
</dbReference>
<keyword evidence="4" id="KW-0460">Magnesium</keyword>
<protein>
    <submittedName>
        <fullName evidence="5">Uncharacterized protein</fullName>
    </submittedName>
</protein>
<dbReference type="Gene3D" id="3.40.50.150">
    <property type="entry name" value="Vaccinia Virus protein VP39"/>
    <property type="match status" value="1"/>
</dbReference>
<dbReference type="GO" id="GO:0046872">
    <property type="term" value="F:metal ion binding"/>
    <property type="evidence" value="ECO:0007669"/>
    <property type="project" value="UniProtKB-KW"/>
</dbReference>
<keyword evidence="3" id="KW-0479">Metal-binding</keyword>
<dbReference type="InterPro" id="IPR029063">
    <property type="entry name" value="SAM-dependent_MTases_sf"/>
</dbReference>